<dbReference type="EMBL" id="APCN01000817">
    <property type="status" value="NOT_ANNOTATED_CDS"/>
    <property type="molecule type" value="Genomic_DNA"/>
</dbReference>
<evidence type="ECO:0000256" key="2">
    <source>
        <dbReference type="SAM" id="SignalP"/>
    </source>
</evidence>
<dbReference type="Proteomes" id="UP000075840">
    <property type="component" value="Unassembled WGS sequence"/>
</dbReference>
<proteinExistence type="predicted"/>
<feature type="compositionally biased region" description="Basic residues" evidence="1">
    <location>
        <begin position="36"/>
        <end position="56"/>
    </location>
</feature>
<organism evidence="3 4">
    <name type="scientific">Anopheles arabiensis</name>
    <name type="common">Mosquito</name>
    <dbReference type="NCBI Taxonomy" id="7173"/>
    <lineage>
        <taxon>Eukaryota</taxon>
        <taxon>Metazoa</taxon>
        <taxon>Ecdysozoa</taxon>
        <taxon>Arthropoda</taxon>
        <taxon>Hexapoda</taxon>
        <taxon>Insecta</taxon>
        <taxon>Pterygota</taxon>
        <taxon>Neoptera</taxon>
        <taxon>Endopterygota</taxon>
        <taxon>Diptera</taxon>
        <taxon>Nematocera</taxon>
        <taxon>Culicoidea</taxon>
        <taxon>Culicidae</taxon>
        <taxon>Anophelinae</taxon>
        <taxon>Anopheles</taxon>
    </lineage>
</organism>
<feature type="chain" id="PRO_5043971673" evidence="2">
    <location>
        <begin position="23"/>
        <end position="72"/>
    </location>
</feature>
<dbReference type="AlphaFoldDB" id="A0A182HK64"/>
<evidence type="ECO:0000313" key="3">
    <source>
        <dbReference type="EnsemblMetazoa" id="AARA001644-PA"/>
    </source>
</evidence>
<accession>A0A182HK64</accession>
<name>A0A182HK64_ANOAR</name>
<evidence type="ECO:0000313" key="4">
    <source>
        <dbReference type="Proteomes" id="UP000075840"/>
    </source>
</evidence>
<dbReference type="VEuPathDB" id="VectorBase:AARA001644"/>
<dbReference type="EnsemblMetazoa" id="AARA001644-RA">
    <property type="protein sequence ID" value="AARA001644-PA"/>
    <property type="gene ID" value="AARA001644"/>
</dbReference>
<reference evidence="3" key="1">
    <citation type="submission" date="2022-08" db="UniProtKB">
        <authorList>
            <consortium name="EnsemblMetazoa"/>
        </authorList>
    </citation>
    <scope>IDENTIFICATION</scope>
    <source>
        <strain evidence="3">Dongola</strain>
    </source>
</reference>
<sequence>MKLTYIFYIFLGIMLILSVVDAQRPGSTRSPATRGPRTRKPTRVWPKRTRRTRPTKAGRPSAAPVTSKPALG</sequence>
<feature type="signal peptide" evidence="2">
    <location>
        <begin position="1"/>
        <end position="22"/>
    </location>
</feature>
<keyword evidence="2" id="KW-0732">Signal</keyword>
<feature type="region of interest" description="Disordered" evidence="1">
    <location>
        <begin position="24"/>
        <end position="72"/>
    </location>
</feature>
<protein>
    <submittedName>
        <fullName evidence="3">Uncharacterized protein</fullName>
    </submittedName>
</protein>
<evidence type="ECO:0000256" key="1">
    <source>
        <dbReference type="SAM" id="MobiDB-lite"/>
    </source>
</evidence>
<keyword evidence="4" id="KW-1185">Reference proteome</keyword>